<name>A0ABV2BPL3_9GAMM</name>
<dbReference type="PANTHER" id="PTHR19136">
    <property type="entry name" value="MOLYBDENUM COFACTOR GUANYLYLTRANSFERASE"/>
    <property type="match status" value="1"/>
</dbReference>
<dbReference type="EMBL" id="JBEVCJ010000001">
    <property type="protein sequence ID" value="MET1253879.1"/>
    <property type="molecule type" value="Genomic_DNA"/>
</dbReference>
<accession>A0ABV2BPL3</accession>
<keyword evidence="1" id="KW-0808">Transferase</keyword>
<dbReference type="CDD" id="cd02503">
    <property type="entry name" value="MobA"/>
    <property type="match status" value="1"/>
</dbReference>
<keyword evidence="1" id="KW-0548">Nucleotidyltransferase</keyword>
<dbReference type="Gene3D" id="3.90.550.10">
    <property type="entry name" value="Spore Coat Polysaccharide Biosynthesis Protein SpsA, Chain A"/>
    <property type="match status" value="1"/>
</dbReference>
<comment type="caution">
    <text evidence="1">The sequence shown here is derived from an EMBL/GenBank/DDBJ whole genome shotgun (WGS) entry which is preliminary data.</text>
</comment>
<evidence type="ECO:0000313" key="1">
    <source>
        <dbReference type="EMBL" id="MET1253879.1"/>
    </source>
</evidence>
<dbReference type="InterPro" id="IPR025877">
    <property type="entry name" value="MobA-like_NTP_Trfase"/>
</dbReference>
<sequence length="191" mass="21922">MIDKSFISGLILSGGAGRRLEGKDKGLQQFQQKPLIEHQIDWLADQVGELIISANRHLVTYQQYGYLVVTDQREGYAGPLAGIEQGLQIMKNDWLFVLPVDVPLLPKILIHQLVQQIQFSDSAYYLVTDVREHYLCMLLNRSCHNTVSQLLNQKTYRVRDFLKQIKATPVNLNIEESAFRNLNYLADYQSV</sequence>
<dbReference type="InterPro" id="IPR029044">
    <property type="entry name" value="Nucleotide-diphossugar_trans"/>
</dbReference>
<dbReference type="GO" id="GO:0061603">
    <property type="term" value="F:molybdenum cofactor guanylyltransferase activity"/>
    <property type="evidence" value="ECO:0007669"/>
    <property type="project" value="UniProtKB-EC"/>
</dbReference>
<protein>
    <submittedName>
        <fullName evidence="1">Molybdenum cofactor guanylyltransferase MobA</fullName>
        <ecNumber evidence="1">2.7.7.77</ecNumber>
    </submittedName>
</protein>
<keyword evidence="2" id="KW-1185">Reference proteome</keyword>
<dbReference type="InterPro" id="IPR013482">
    <property type="entry name" value="Molybde_CF_guanTrfase"/>
</dbReference>
<evidence type="ECO:0000313" key="2">
    <source>
        <dbReference type="Proteomes" id="UP001548189"/>
    </source>
</evidence>
<dbReference type="Proteomes" id="UP001548189">
    <property type="component" value="Unassembled WGS sequence"/>
</dbReference>
<gene>
    <name evidence="1" type="primary">mobA</name>
    <name evidence="1" type="ORF">ABVT43_01955</name>
</gene>
<dbReference type="SUPFAM" id="SSF53448">
    <property type="entry name" value="Nucleotide-diphospho-sugar transferases"/>
    <property type="match status" value="1"/>
</dbReference>
<proteinExistence type="inferred from homology"/>
<dbReference type="PANTHER" id="PTHR19136:SF81">
    <property type="entry name" value="MOLYBDENUM COFACTOR GUANYLYLTRANSFERASE"/>
    <property type="match status" value="1"/>
</dbReference>
<dbReference type="Pfam" id="PF12804">
    <property type="entry name" value="NTP_transf_3"/>
    <property type="match status" value="1"/>
</dbReference>
<reference evidence="1 2" key="1">
    <citation type="submission" date="2024-06" db="EMBL/GenBank/DDBJ databases">
        <authorList>
            <person name="Li F."/>
        </authorList>
    </citation>
    <scope>NUCLEOTIDE SEQUENCE [LARGE SCALE GENOMIC DNA]</scope>
    <source>
        <strain evidence="1 2">GXAS 311</strain>
    </source>
</reference>
<dbReference type="EC" id="2.7.7.77" evidence="1"/>
<dbReference type="NCBIfam" id="TIGR02665">
    <property type="entry name" value="molyb_mobA"/>
    <property type="match status" value="1"/>
</dbReference>
<dbReference type="HAMAP" id="MF_00316">
    <property type="entry name" value="MobA"/>
    <property type="match status" value="1"/>
</dbReference>
<organism evidence="1 2">
    <name type="scientific">Aliikangiella maris</name>
    <dbReference type="NCBI Taxonomy" id="3162458"/>
    <lineage>
        <taxon>Bacteria</taxon>
        <taxon>Pseudomonadati</taxon>
        <taxon>Pseudomonadota</taxon>
        <taxon>Gammaproteobacteria</taxon>
        <taxon>Oceanospirillales</taxon>
        <taxon>Pleioneaceae</taxon>
        <taxon>Aliikangiella</taxon>
    </lineage>
</organism>